<comment type="caution">
    <text evidence="2">The sequence shown here is derived from an EMBL/GenBank/DDBJ whole genome shotgun (WGS) entry which is preliminary data.</text>
</comment>
<organism evidence="2 3">
    <name type="scientific">Pyruvatibacter mobilis</name>
    <dbReference type="NCBI Taxonomy" id="1712261"/>
    <lineage>
        <taxon>Bacteria</taxon>
        <taxon>Pseudomonadati</taxon>
        <taxon>Pseudomonadota</taxon>
        <taxon>Alphaproteobacteria</taxon>
        <taxon>Hyphomicrobiales</taxon>
        <taxon>Parvibaculaceae</taxon>
        <taxon>Pyruvatibacter</taxon>
    </lineage>
</organism>
<feature type="transmembrane region" description="Helical" evidence="1">
    <location>
        <begin position="431"/>
        <end position="451"/>
    </location>
</feature>
<reference evidence="2 3" key="1">
    <citation type="journal article" date="2016" name="Int. J. Syst. Evol. Microbiol.">
        <title>Pyruvatibacter mobilis gen. nov., sp. nov., a marine bacterium from the culture broth of Picochlorum sp. 122.</title>
        <authorList>
            <person name="Wang G."/>
            <person name="Tang M."/>
            <person name="Wu H."/>
            <person name="Dai S."/>
            <person name="Li T."/>
            <person name="Chen C."/>
            <person name="He H."/>
            <person name="Fan J."/>
            <person name="Xiang W."/>
            <person name="Li X."/>
        </authorList>
    </citation>
    <scope>NUCLEOTIDE SEQUENCE [LARGE SCALE GENOMIC DNA]</scope>
    <source>
        <strain evidence="2 3">GYP-11</strain>
    </source>
</reference>
<evidence type="ECO:0000256" key="1">
    <source>
        <dbReference type="SAM" id="Phobius"/>
    </source>
</evidence>
<dbReference type="GO" id="GO:0005886">
    <property type="term" value="C:plasma membrane"/>
    <property type="evidence" value="ECO:0007669"/>
    <property type="project" value="TreeGrafter"/>
</dbReference>
<proteinExistence type="predicted"/>
<keyword evidence="1" id="KW-0472">Membrane</keyword>
<name>A0A845QAB6_9HYPH</name>
<dbReference type="Gene3D" id="3.30.70.1320">
    <property type="entry name" value="Multidrug efflux transporter AcrB pore domain like"/>
    <property type="match status" value="1"/>
</dbReference>
<dbReference type="InterPro" id="IPR027463">
    <property type="entry name" value="AcrB_DN_DC_subdom"/>
</dbReference>
<dbReference type="Gene3D" id="3.30.70.1430">
    <property type="entry name" value="Multidrug efflux transporter AcrB pore domain"/>
    <property type="match status" value="2"/>
</dbReference>
<dbReference type="PRINTS" id="PR00702">
    <property type="entry name" value="ACRIFLAVINRP"/>
</dbReference>
<feature type="transmembrane region" description="Helical" evidence="1">
    <location>
        <begin position="386"/>
        <end position="410"/>
    </location>
</feature>
<evidence type="ECO:0000313" key="2">
    <source>
        <dbReference type="EMBL" id="NBG95414.1"/>
    </source>
</evidence>
<dbReference type="Pfam" id="PF00873">
    <property type="entry name" value="ACR_tran"/>
    <property type="match status" value="1"/>
</dbReference>
<dbReference type="PANTHER" id="PTHR32063">
    <property type="match status" value="1"/>
</dbReference>
<feature type="transmembrane region" description="Helical" evidence="1">
    <location>
        <begin position="909"/>
        <end position="932"/>
    </location>
</feature>
<dbReference type="PANTHER" id="PTHR32063:SF0">
    <property type="entry name" value="SWARMING MOTILITY PROTEIN SWRC"/>
    <property type="match status" value="1"/>
</dbReference>
<feature type="transmembrane region" description="Helical" evidence="1">
    <location>
        <begin position="528"/>
        <end position="548"/>
    </location>
</feature>
<dbReference type="RefSeq" id="WP_160587404.1">
    <property type="nucleotide sequence ID" value="NZ_BMHN01000001.1"/>
</dbReference>
<dbReference type="SUPFAM" id="SSF82866">
    <property type="entry name" value="Multidrug efflux transporter AcrB transmembrane domain"/>
    <property type="match status" value="2"/>
</dbReference>
<dbReference type="GO" id="GO:0042910">
    <property type="term" value="F:xenobiotic transmembrane transporter activity"/>
    <property type="evidence" value="ECO:0007669"/>
    <property type="project" value="TreeGrafter"/>
</dbReference>
<feature type="transmembrane region" description="Helical" evidence="1">
    <location>
        <begin position="463"/>
        <end position="490"/>
    </location>
</feature>
<dbReference type="GeneID" id="300655122"/>
<feature type="transmembrane region" description="Helical" evidence="1">
    <location>
        <begin position="361"/>
        <end position="380"/>
    </location>
</feature>
<protein>
    <submittedName>
        <fullName evidence="2">AcrB/AcrD/AcrF family protein</fullName>
    </submittedName>
</protein>
<dbReference type="Gene3D" id="3.30.2090.10">
    <property type="entry name" value="Multidrug efflux transporter AcrB TolC docking domain, DN and DC subdomains"/>
    <property type="match status" value="2"/>
</dbReference>
<dbReference type="Proteomes" id="UP000470384">
    <property type="component" value="Unassembled WGS sequence"/>
</dbReference>
<dbReference type="OrthoDB" id="9807350at2"/>
<feature type="transmembrane region" description="Helical" evidence="1">
    <location>
        <begin position="12"/>
        <end position="29"/>
    </location>
</feature>
<feature type="transmembrane region" description="Helical" evidence="1">
    <location>
        <begin position="856"/>
        <end position="872"/>
    </location>
</feature>
<accession>A0A845QAB6</accession>
<feature type="transmembrane region" description="Helical" evidence="1">
    <location>
        <begin position="986"/>
        <end position="1011"/>
    </location>
</feature>
<sequence length="1037" mass="112626">MWISDVSIRRPVFAVMLVGAFVVLGWISLGRIGVDLFPRVEFPYVSITTLLEGAAPETIETEVTDAIEEQVNTISGIESLNSISSEGHSAVNIEFGLDENVDVKAQDVRDKVALAISDIPRDAEQPIVQKVDPDAQPIMSVMISGDMPVREITRYADRVVKERLQRVPGVGSIRLVGGRDREVRIWLDAVRLRAYGVTAQDVIDAVRREHAEIPGGRLDTAGLRSEFSVKTKGEVKDVAEFGQIVVAYRETGPTRVQDVARVEDGMEDLRSYAELDGQPGVSLEIRRQSGRNTVEVAQQIRAELAEIRQTAPEGMKLIAARDTSMFIEESVNDVFGDITLGVILVVLITLAFLLSVRATAIVAIAMPTALVATFFAFYVMGFTLNLMTLMALSVAVGLLVDDAIVILESIHRQLEEGHPPMKAASLGVGKVGLAVLSGTLSIAAVFVPIAFMDGIVGRFFFQYGLAIVFSVIVSLTCSLTLTPMLCARFLERSDGSKLGRVGRFFDDAYTQLEIAYGRLLDVALERRWIVVLLAAGAMVLGVFVAGFIPSAFDTRADRSEFLGQIELAYGAGVEQTREVASRAAAAMAKVDHVKSVFFTVGGDSRERVNQASFYIALTPKADRDVGFIPVMDATRMAMQRAAPEATHISLSDVPWISGGGFTNFELEYAISGPDLRVLRERTDMIAVRMREAGIFRDVKTSFEEGKPEVQVIIDRMRAADLSVPVRSLADTVRALVGGVDVATFEEYGQRYDVRVRLEENQRHELHQLELIQVRASDQELIDLANLAAFNVAAGPAQIDRANRSRKISIFANTGPGVAMGDATAEFERIIAEAGIPQGYAVSAEGRAKRMKETGQAIGFAFMLALVALYMILASQFNSFTQPMIIMLTAPLSFVGAFIAMFFAGETMTMFTQIGLLALMGLVMKNGILLVDYANQAHESGRTAREAIREAGPVRLRPVLMTALSTICGMIPVAMSVSQGAEFRNGMGFLVIGGLASSTALTLVVVPVAYTLMADARSGVSRAVSFVRNNVPVLKPKQ</sequence>
<gene>
    <name evidence="2" type="ORF">GTQ45_06675</name>
</gene>
<feature type="transmembrane region" description="Helical" evidence="1">
    <location>
        <begin position="884"/>
        <end position="903"/>
    </location>
</feature>
<dbReference type="Gene3D" id="3.30.70.1440">
    <property type="entry name" value="Multidrug efflux transporter AcrB pore domain"/>
    <property type="match status" value="1"/>
</dbReference>
<dbReference type="SUPFAM" id="SSF82714">
    <property type="entry name" value="Multidrug efflux transporter AcrB TolC docking domain, DN and DC subdomains"/>
    <property type="match status" value="2"/>
</dbReference>
<feature type="transmembrane region" description="Helical" evidence="1">
    <location>
        <begin position="334"/>
        <end position="354"/>
    </location>
</feature>
<dbReference type="AlphaFoldDB" id="A0A845QAB6"/>
<dbReference type="SUPFAM" id="SSF82693">
    <property type="entry name" value="Multidrug efflux transporter AcrB pore domain, PN1, PN2, PC1 and PC2 subdomains"/>
    <property type="match status" value="3"/>
</dbReference>
<feature type="transmembrane region" description="Helical" evidence="1">
    <location>
        <begin position="953"/>
        <end position="974"/>
    </location>
</feature>
<dbReference type="EMBL" id="WXYQ01000005">
    <property type="protein sequence ID" value="NBG95414.1"/>
    <property type="molecule type" value="Genomic_DNA"/>
</dbReference>
<keyword evidence="3" id="KW-1185">Reference proteome</keyword>
<keyword evidence="1" id="KW-0812">Transmembrane</keyword>
<dbReference type="Gene3D" id="1.20.1640.10">
    <property type="entry name" value="Multidrug efflux transporter AcrB transmembrane domain"/>
    <property type="match status" value="2"/>
</dbReference>
<dbReference type="InterPro" id="IPR001036">
    <property type="entry name" value="Acrflvin-R"/>
</dbReference>
<evidence type="ECO:0000313" key="3">
    <source>
        <dbReference type="Proteomes" id="UP000470384"/>
    </source>
</evidence>
<keyword evidence="1" id="KW-1133">Transmembrane helix</keyword>